<feature type="compositionally biased region" description="Low complexity" evidence="1">
    <location>
        <begin position="19"/>
        <end position="31"/>
    </location>
</feature>
<evidence type="ECO:0000313" key="3">
    <source>
        <dbReference type="Proteomes" id="UP001311232"/>
    </source>
</evidence>
<evidence type="ECO:0000313" key="2">
    <source>
        <dbReference type="EMBL" id="KAK5599435.1"/>
    </source>
</evidence>
<name>A0AAV9QU20_9TELE</name>
<comment type="caution">
    <text evidence="2">The sequence shown here is derived from an EMBL/GenBank/DDBJ whole genome shotgun (WGS) entry which is preliminary data.</text>
</comment>
<protein>
    <submittedName>
        <fullName evidence="2">Uncharacterized protein</fullName>
    </submittedName>
</protein>
<evidence type="ECO:0000256" key="1">
    <source>
        <dbReference type="SAM" id="MobiDB-lite"/>
    </source>
</evidence>
<dbReference type="Proteomes" id="UP001311232">
    <property type="component" value="Unassembled WGS sequence"/>
</dbReference>
<keyword evidence="3" id="KW-1185">Reference proteome</keyword>
<dbReference type="AlphaFoldDB" id="A0AAV9QU20"/>
<sequence length="117" mass="12919">MPDHGAAAAAQSIRRCGPSERSGWSSTSSQRLRSSAGWNAAVWLRAVLPHSVTTTAWNLRGHEDIFSKVDPGNPARLPFSQSERESFIMTWTLLTSRSLAEVPRSTFVPRRPNAGMR</sequence>
<accession>A0AAV9QU20</accession>
<reference evidence="2 3" key="1">
    <citation type="submission" date="2021-06" db="EMBL/GenBank/DDBJ databases">
        <authorList>
            <person name="Palmer J.M."/>
        </authorList>
    </citation>
    <scope>NUCLEOTIDE SEQUENCE [LARGE SCALE GENOMIC DNA]</scope>
    <source>
        <strain evidence="2 3">MEX-2019</strain>
        <tissue evidence="2">Muscle</tissue>
    </source>
</reference>
<organism evidence="2 3">
    <name type="scientific">Crenichthys baileyi</name>
    <name type="common">White River springfish</name>
    <dbReference type="NCBI Taxonomy" id="28760"/>
    <lineage>
        <taxon>Eukaryota</taxon>
        <taxon>Metazoa</taxon>
        <taxon>Chordata</taxon>
        <taxon>Craniata</taxon>
        <taxon>Vertebrata</taxon>
        <taxon>Euteleostomi</taxon>
        <taxon>Actinopterygii</taxon>
        <taxon>Neopterygii</taxon>
        <taxon>Teleostei</taxon>
        <taxon>Neoteleostei</taxon>
        <taxon>Acanthomorphata</taxon>
        <taxon>Ovalentaria</taxon>
        <taxon>Atherinomorphae</taxon>
        <taxon>Cyprinodontiformes</taxon>
        <taxon>Goodeidae</taxon>
        <taxon>Crenichthys</taxon>
    </lineage>
</organism>
<feature type="region of interest" description="Disordered" evidence="1">
    <location>
        <begin position="1"/>
        <end position="31"/>
    </location>
</feature>
<proteinExistence type="predicted"/>
<dbReference type="EMBL" id="JAHHUM010002939">
    <property type="protein sequence ID" value="KAK5599435.1"/>
    <property type="molecule type" value="Genomic_DNA"/>
</dbReference>
<gene>
    <name evidence="2" type="ORF">CRENBAI_021341</name>
</gene>